<dbReference type="Pfam" id="PF10609">
    <property type="entry name" value="ParA"/>
    <property type="match status" value="1"/>
</dbReference>
<keyword evidence="4 10" id="KW-0812">Transmembrane</keyword>
<dbReference type="AlphaFoldDB" id="A0A951QQI2"/>
<dbReference type="InterPro" id="IPR032807">
    <property type="entry name" value="GNVR"/>
</dbReference>
<feature type="domain" description="Polysaccharide chain length determinant N-terminal" evidence="11">
    <location>
        <begin position="7"/>
        <end position="96"/>
    </location>
</feature>
<dbReference type="InterPro" id="IPR005702">
    <property type="entry name" value="Wzc-like_C"/>
</dbReference>
<dbReference type="GO" id="GO:0005886">
    <property type="term" value="C:plasma membrane"/>
    <property type="evidence" value="ECO:0007669"/>
    <property type="project" value="UniProtKB-SubCell"/>
</dbReference>
<comment type="similarity">
    <text evidence="2">Belongs to the CpsC/CapA family.</text>
</comment>
<dbReference type="PANTHER" id="PTHR32309:SF13">
    <property type="entry name" value="FERRIC ENTEROBACTIN TRANSPORT PROTEIN FEPE"/>
    <property type="match status" value="1"/>
</dbReference>
<dbReference type="GO" id="GO:0005524">
    <property type="term" value="F:ATP binding"/>
    <property type="evidence" value="ECO:0007669"/>
    <property type="project" value="UniProtKB-KW"/>
</dbReference>
<evidence type="ECO:0000256" key="6">
    <source>
        <dbReference type="ARBA" id="ARBA00022840"/>
    </source>
</evidence>
<keyword evidence="9" id="KW-0175">Coiled coil</keyword>
<reference evidence="13" key="2">
    <citation type="journal article" date="2022" name="Microbiol. Resour. Announc.">
        <title>Metagenome Sequencing to Explore Phylogenomics of Terrestrial Cyanobacteria.</title>
        <authorList>
            <person name="Ward R.D."/>
            <person name="Stajich J.E."/>
            <person name="Johansen J.R."/>
            <person name="Huntemann M."/>
            <person name="Clum A."/>
            <person name="Foster B."/>
            <person name="Foster B."/>
            <person name="Roux S."/>
            <person name="Palaniappan K."/>
            <person name="Varghese N."/>
            <person name="Mukherjee S."/>
            <person name="Reddy T.B.K."/>
            <person name="Daum C."/>
            <person name="Copeland A."/>
            <person name="Chen I.A."/>
            <person name="Ivanova N.N."/>
            <person name="Kyrpides N.C."/>
            <person name="Shapiro N."/>
            <person name="Eloe-Fadrosh E.A."/>
            <person name="Pietrasiak N."/>
        </authorList>
    </citation>
    <scope>NUCLEOTIDE SEQUENCE</scope>
    <source>
        <strain evidence="13">GSE-NOS-MK-12-04C</strain>
    </source>
</reference>
<feature type="transmembrane region" description="Helical" evidence="10">
    <location>
        <begin position="16"/>
        <end position="36"/>
    </location>
</feature>
<evidence type="ECO:0000256" key="7">
    <source>
        <dbReference type="ARBA" id="ARBA00022989"/>
    </source>
</evidence>
<sequence>MEKGISSLLAVIKRRALPAIATFGAVIGGAFAYLAVTPNVYQTSARLMLDDKRVSVSELGQNLSQVSSGTPGGASPLADQAELVKSQPVLDRAIAKVFPPGQGNPPYTVGDLSKGLKVKIVPATNILELNYQTKDANLAANILNAISIAMVEENTKAISTEATKVREFLEKEVPQARSRLLIAEKKENQYRQKSGIISFDEQSKSIVESLAALEQQERTLLTQLQEVRSRDASLRQITNTGNLPKAYSAVRSGQDEEIKKLRAKLAELEGKVIQARLKFTDNHPEVIKAVGEKEAIRGLYTQELARISPTNQAIAPNTAANDPLSQELTSKLIVNEVERSAIENKLKTVGLQTSNLRANLAQLPIKQQPLSVLNRQRLEAVESLKSLQSKLEEARIAEAQKVGNIRIIEQAQPPTAPAAPRRPIVLALATVFGSILATGVILLLEVLDNTLHDASEAEELLKLPLLGVLPTLPGRMRLLEPAENFLDNVGLVEPYRMLLKTLEFRGHKQLRLIVVSSTLSGEGKSLVASHLAAVSAMLSRRTLIIDADLRRPVQHRIFNLNENPGITDVIDGHKSLMNAVQKTEIENLSILTCGELYGRPSQLLESAAMKSLLAEAAEKFDLVIIDTPPLAACADAATLSGYGDGVMLVTRPGFTLKEILQKAVADLTHNSIPILGVVVNGMTPETQKYYRYPIDGYKPVSRPLRRLNAFGSK</sequence>
<evidence type="ECO:0000256" key="8">
    <source>
        <dbReference type="ARBA" id="ARBA00023136"/>
    </source>
</evidence>
<keyword evidence="6" id="KW-0067">ATP-binding</keyword>
<evidence type="ECO:0000259" key="11">
    <source>
        <dbReference type="Pfam" id="PF02706"/>
    </source>
</evidence>
<evidence type="ECO:0000256" key="5">
    <source>
        <dbReference type="ARBA" id="ARBA00022741"/>
    </source>
</evidence>
<reference evidence="13" key="1">
    <citation type="submission" date="2021-05" db="EMBL/GenBank/DDBJ databases">
        <authorList>
            <person name="Pietrasiak N."/>
            <person name="Ward R."/>
            <person name="Stajich J.E."/>
            <person name="Kurbessoian T."/>
        </authorList>
    </citation>
    <scope>NUCLEOTIDE SEQUENCE</scope>
    <source>
        <strain evidence="13">GSE-NOS-MK-12-04C</strain>
    </source>
</reference>
<dbReference type="CDD" id="cd05387">
    <property type="entry name" value="BY-kinase"/>
    <property type="match status" value="1"/>
</dbReference>
<comment type="caution">
    <text evidence="13">The sequence shown here is derived from an EMBL/GenBank/DDBJ whole genome shotgun (WGS) entry which is preliminary data.</text>
</comment>
<evidence type="ECO:0000256" key="3">
    <source>
        <dbReference type="ARBA" id="ARBA00022475"/>
    </source>
</evidence>
<dbReference type="Pfam" id="PF13807">
    <property type="entry name" value="GNVR"/>
    <property type="match status" value="1"/>
</dbReference>
<protein>
    <submittedName>
        <fullName evidence="13">Polysaccharide biosynthesis tyrosine autokinase</fullName>
    </submittedName>
</protein>
<dbReference type="GO" id="GO:0004713">
    <property type="term" value="F:protein tyrosine kinase activity"/>
    <property type="evidence" value="ECO:0007669"/>
    <property type="project" value="TreeGrafter"/>
</dbReference>
<accession>A0A951QQI2</accession>
<dbReference type="PANTHER" id="PTHR32309">
    <property type="entry name" value="TYROSINE-PROTEIN KINASE"/>
    <property type="match status" value="1"/>
</dbReference>
<name>A0A951QQI2_9CYAN</name>
<keyword evidence="3" id="KW-1003">Cell membrane</keyword>
<evidence type="ECO:0000259" key="12">
    <source>
        <dbReference type="Pfam" id="PF13807"/>
    </source>
</evidence>
<feature type="coiled-coil region" evidence="9">
    <location>
        <begin position="210"/>
        <end position="278"/>
    </location>
</feature>
<keyword evidence="7 10" id="KW-1133">Transmembrane helix</keyword>
<dbReference type="InterPro" id="IPR033756">
    <property type="entry name" value="YlxH/NBP35"/>
</dbReference>
<dbReference type="SUPFAM" id="SSF52540">
    <property type="entry name" value="P-loop containing nucleoside triphosphate hydrolases"/>
    <property type="match status" value="1"/>
</dbReference>
<dbReference type="Gene3D" id="3.40.50.300">
    <property type="entry name" value="P-loop containing nucleotide triphosphate hydrolases"/>
    <property type="match status" value="1"/>
</dbReference>
<dbReference type="InterPro" id="IPR050445">
    <property type="entry name" value="Bact_polysacc_biosynth/exp"/>
</dbReference>
<dbReference type="InterPro" id="IPR003856">
    <property type="entry name" value="LPS_length_determ_N"/>
</dbReference>
<keyword evidence="8 10" id="KW-0472">Membrane</keyword>
<dbReference type="Pfam" id="PF02706">
    <property type="entry name" value="Wzz"/>
    <property type="match status" value="1"/>
</dbReference>
<evidence type="ECO:0000313" key="14">
    <source>
        <dbReference type="Proteomes" id="UP000729701"/>
    </source>
</evidence>
<gene>
    <name evidence="13" type="ORF">KME60_25065</name>
</gene>
<dbReference type="EMBL" id="JAHHGZ010000033">
    <property type="protein sequence ID" value="MBW4670599.1"/>
    <property type="molecule type" value="Genomic_DNA"/>
</dbReference>
<feature type="domain" description="Tyrosine-protein kinase G-rich" evidence="12">
    <location>
        <begin position="387"/>
        <end position="443"/>
    </location>
</feature>
<dbReference type="InterPro" id="IPR027417">
    <property type="entry name" value="P-loop_NTPase"/>
</dbReference>
<evidence type="ECO:0000256" key="10">
    <source>
        <dbReference type="SAM" id="Phobius"/>
    </source>
</evidence>
<organism evidence="13 14">
    <name type="scientific">Cyanomargarita calcarea GSE-NOS-MK-12-04C</name>
    <dbReference type="NCBI Taxonomy" id="2839659"/>
    <lineage>
        <taxon>Bacteria</taxon>
        <taxon>Bacillati</taxon>
        <taxon>Cyanobacteriota</taxon>
        <taxon>Cyanophyceae</taxon>
        <taxon>Nostocales</taxon>
        <taxon>Cyanomargaritaceae</taxon>
        <taxon>Cyanomargarita</taxon>
    </lineage>
</organism>
<evidence type="ECO:0000256" key="1">
    <source>
        <dbReference type="ARBA" id="ARBA00004651"/>
    </source>
</evidence>
<evidence type="ECO:0000313" key="13">
    <source>
        <dbReference type="EMBL" id="MBW4670599.1"/>
    </source>
</evidence>
<evidence type="ECO:0000256" key="9">
    <source>
        <dbReference type="SAM" id="Coils"/>
    </source>
</evidence>
<evidence type="ECO:0000256" key="2">
    <source>
        <dbReference type="ARBA" id="ARBA00006683"/>
    </source>
</evidence>
<dbReference type="NCBIfam" id="TIGR01007">
    <property type="entry name" value="eps_fam"/>
    <property type="match status" value="1"/>
</dbReference>
<dbReference type="Proteomes" id="UP000729701">
    <property type="component" value="Unassembled WGS sequence"/>
</dbReference>
<comment type="subcellular location">
    <subcellularLocation>
        <location evidence="1">Cell membrane</location>
        <topology evidence="1">Multi-pass membrane protein</topology>
    </subcellularLocation>
</comment>
<proteinExistence type="inferred from homology"/>
<keyword evidence="5" id="KW-0547">Nucleotide-binding</keyword>
<evidence type="ECO:0000256" key="4">
    <source>
        <dbReference type="ARBA" id="ARBA00022692"/>
    </source>
</evidence>